<dbReference type="InterPro" id="IPR052016">
    <property type="entry name" value="Bact_Sigma-Reg"/>
</dbReference>
<dbReference type="GO" id="GO:0016791">
    <property type="term" value="F:phosphatase activity"/>
    <property type="evidence" value="ECO:0007669"/>
    <property type="project" value="TreeGrafter"/>
</dbReference>
<dbReference type="CDD" id="cd04623">
    <property type="entry name" value="CBS_pair_bac_euk"/>
    <property type="match status" value="1"/>
</dbReference>
<dbReference type="RefSeq" id="WP_238602429.1">
    <property type="nucleotide sequence ID" value="NZ_NIDE01000001.1"/>
</dbReference>
<protein>
    <submittedName>
        <fullName evidence="4">Serine phosphatase RsbU, regulator of sigma subunit</fullName>
    </submittedName>
</protein>
<dbReference type="PANTHER" id="PTHR43156:SF2">
    <property type="entry name" value="STAGE II SPORULATION PROTEIN E"/>
    <property type="match status" value="1"/>
</dbReference>
<sequence length="397" mass="44144">MALPELTVRQVMDTDPVTVAPDCTVQEVLRLMNQRRIGSVLVIRDEDHLAGIFTERDLLRRVAGAVPGWREYPVSQWMTSDPYTIGPDVGWDEAVGKMHKLRVRHMPVIEDGRVIGIISTRLLMSRRTEYLNRKVEERTAELKHANDQLIARDAELLFNIRAAGRLQNKVLLPGAPPDWPELRWAVHFAPLDHLGGDYYDFAVPDADHLGFLIADASGHSIPAAMVAIMTRFAFAQASAASIRPGAVLTEMNRRLQELTEERFVTAFYGVYDRRTGVFRYATAGHPHPLRFEAKSGAVKPLVADGFLLGVIPDEVYAEREVVLEAGDKVFFYTDGLHEARNEIGEMFGTARLIDCLTSCGGEPANDVLRHVLACQQAFCGSNPSTDDVTLAVMDIVP</sequence>
<comment type="caution">
    <text evidence="4">The sequence shown here is derived from an EMBL/GenBank/DDBJ whole genome shotgun (WGS) entry which is preliminary data.</text>
</comment>
<dbReference type="PANTHER" id="PTHR43156">
    <property type="entry name" value="STAGE II SPORULATION PROTEIN E-RELATED"/>
    <property type="match status" value="1"/>
</dbReference>
<dbReference type="SMART" id="SM00331">
    <property type="entry name" value="PP2C_SIG"/>
    <property type="match status" value="1"/>
</dbReference>
<dbReference type="Pfam" id="PF07228">
    <property type="entry name" value="SpoIIE"/>
    <property type="match status" value="1"/>
</dbReference>
<keyword evidence="2" id="KW-0129">CBS domain</keyword>
<dbReference type="AlphaFoldDB" id="A0A225ECB0"/>
<dbReference type="EMBL" id="NIDE01000001">
    <property type="protein sequence ID" value="OWK46969.1"/>
    <property type="molecule type" value="Genomic_DNA"/>
</dbReference>
<keyword evidence="1" id="KW-0378">Hydrolase</keyword>
<dbReference type="SUPFAM" id="SSF81606">
    <property type="entry name" value="PP2C-like"/>
    <property type="match status" value="1"/>
</dbReference>
<dbReference type="InterPro" id="IPR000644">
    <property type="entry name" value="CBS_dom"/>
</dbReference>
<evidence type="ECO:0000256" key="2">
    <source>
        <dbReference type="PROSITE-ProRule" id="PRU00703"/>
    </source>
</evidence>
<dbReference type="Pfam" id="PF00571">
    <property type="entry name" value="CBS"/>
    <property type="match status" value="2"/>
</dbReference>
<keyword evidence="5" id="KW-1185">Reference proteome</keyword>
<evidence type="ECO:0000313" key="4">
    <source>
        <dbReference type="EMBL" id="OWK46969.1"/>
    </source>
</evidence>
<dbReference type="InterPro" id="IPR046342">
    <property type="entry name" value="CBS_dom_sf"/>
</dbReference>
<dbReference type="InterPro" id="IPR001932">
    <property type="entry name" value="PPM-type_phosphatase-like_dom"/>
</dbReference>
<feature type="domain" description="CBS" evidence="3">
    <location>
        <begin position="78"/>
        <end position="135"/>
    </location>
</feature>
<name>A0A225ECB0_9BACT</name>
<dbReference type="Gene3D" id="3.10.580.10">
    <property type="entry name" value="CBS-domain"/>
    <property type="match status" value="1"/>
</dbReference>
<dbReference type="PROSITE" id="PS51371">
    <property type="entry name" value="CBS"/>
    <property type="match status" value="2"/>
</dbReference>
<dbReference type="Gene3D" id="3.60.40.10">
    <property type="entry name" value="PPM-type phosphatase domain"/>
    <property type="match status" value="1"/>
</dbReference>
<evidence type="ECO:0000256" key="1">
    <source>
        <dbReference type="ARBA" id="ARBA00022801"/>
    </source>
</evidence>
<evidence type="ECO:0000259" key="3">
    <source>
        <dbReference type="PROSITE" id="PS51371"/>
    </source>
</evidence>
<reference evidence="5" key="1">
    <citation type="submission" date="2017-06" db="EMBL/GenBank/DDBJ databases">
        <title>Genome analysis of Fimbriiglobus ruber SP5, the first member of the order Planctomycetales with confirmed chitinolytic capability.</title>
        <authorList>
            <person name="Ravin N.V."/>
            <person name="Rakitin A.L."/>
            <person name="Ivanova A.A."/>
            <person name="Beletsky A.V."/>
            <person name="Kulichevskaya I.S."/>
            <person name="Mardanov A.V."/>
            <person name="Dedysh S.N."/>
        </authorList>
    </citation>
    <scope>NUCLEOTIDE SEQUENCE [LARGE SCALE GENOMIC DNA]</scope>
    <source>
        <strain evidence="5">SP5</strain>
    </source>
</reference>
<dbReference type="SMART" id="SM00116">
    <property type="entry name" value="CBS"/>
    <property type="match status" value="2"/>
</dbReference>
<accession>A0A225ECB0</accession>
<organism evidence="4 5">
    <name type="scientific">Fimbriiglobus ruber</name>
    <dbReference type="NCBI Taxonomy" id="1908690"/>
    <lineage>
        <taxon>Bacteria</taxon>
        <taxon>Pseudomonadati</taxon>
        <taxon>Planctomycetota</taxon>
        <taxon>Planctomycetia</taxon>
        <taxon>Gemmatales</taxon>
        <taxon>Gemmataceae</taxon>
        <taxon>Fimbriiglobus</taxon>
    </lineage>
</organism>
<dbReference type="Proteomes" id="UP000214646">
    <property type="component" value="Unassembled WGS sequence"/>
</dbReference>
<proteinExistence type="predicted"/>
<dbReference type="InterPro" id="IPR044725">
    <property type="entry name" value="CBSX3_CBS_dom"/>
</dbReference>
<dbReference type="SUPFAM" id="SSF54631">
    <property type="entry name" value="CBS-domain pair"/>
    <property type="match status" value="1"/>
</dbReference>
<evidence type="ECO:0000313" key="5">
    <source>
        <dbReference type="Proteomes" id="UP000214646"/>
    </source>
</evidence>
<gene>
    <name evidence="4" type="ORF">FRUB_00668</name>
</gene>
<feature type="domain" description="CBS" evidence="3">
    <location>
        <begin position="12"/>
        <end position="68"/>
    </location>
</feature>
<dbReference type="InterPro" id="IPR036457">
    <property type="entry name" value="PPM-type-like_dom_sf"/>
</dbReference>